<dbReference type="EMBL" id="HACA01006846">
    <property type="protein sequence ID" value="CDW24207.1"/>
    <property type="molecule type" value="Transcribed_RNA"/>
</dbReference>
<name>A0A0K2TF48_LEPSM</name>
<accession>A0A0K2TF48</accession>
<dbReference type="EMBL" id="HACA01006845">
    <property type="protein sequence ID" value="CDW24206.1"/>
    <property type="molecule type" value="Transcribed_RNA"/>
</dbReference>
<reference evidence="1" key="1">
    <citation type="submission" date="2014-05" db="EMBL/GenBank/DDBJ databases">
        <authorList>
            <person name="Chronopoulou M."/>
        </authorList>
    </citation>
    <scope>NUCLEOTIDE SEQUENCE</scope>
    <source>
        <tissue evidence="1">Whole organism</tissue>
    </source>
</reference>
<proteinExistence type="predicted"/>
<sequence length="13" mass="1624">MENWPNNSYPMKL</sequence>
<organism evidence="1">
    <name type="scientific">Lepeophtheirus salmonis</name>
    <name type="common">Salmon louse</name>
    <name type="synonym">Caligus salmonis</name>
    <dbReference type="NCBI Taxonomy" id="72036"/>
    <lineage>
        <taxon>Eukaryota</taxon>
        <taxon>Metazoa</taxon>
        <taxon>Ecdysozoa</taxon>
        <taxon>Arthropoda</taxon>
        <taxon>Crustacea</taxon>
        <taxon>Multicrustacea</taxon>
        <taxon>Hexanauplia</taxon>
        <taxon>Copepoda</taxon>
        <taxon>Siphonostomatoida</taxon>
        <taxon>Caligidae</taxon>
        <taxon>Lepeophtheirus</taxon>
    </lineage>
</organism>
<evidence type="ECO:0000313" key="1">
    <source>
        <dbReference type="EMBL" id="CDW24207.1"/>
    </source>
</evidence>
<protein>
    <submittedName>
        <fullName evidence="1">Uncharacterized protein</fullName>
    </submittedName>
</protein>